<feature type="signal peptide" evidence="10">
    <location>
        <begin position="1"/>
        <end position="20"/>
    </location>
</feature>
<keyword evidence="2 10" id="KW-0732">Signal</keyword>
<evidence type="ECO:0000259" key="11">
    <source>
        <dbReference type="Pfam" id="PF00768"/>
    </source>
</evidence>
<dbReference type="AlphaFoldDB" id="A0A1F5EF08"/>
<keyword evidence="6" id="KW-0961">Cell wall biogenesis/degradation</keyword>
<dbReference type="PANTHER" id="PTHR21581:SF33">
    <property type="entry name" value="D-ALANYL-D-ALANINE CARBOXYPEPTIDASE DACB"/>
    <property type="match status" value="1"/>
</dbReference>
<evidence type="ECO:0000256" key="5">
    <source>
        <dbReference type="ARBA" id="ARBA00022984"/>
    </source>
</evidence>
<evidence type="ECO:0000256" key="4">
    <source>
        <dbReference type="ARBA" id="ARBA00022960"/>
    </source>
</evidence>
<evidence type="ECO:0000313" key="13">
    <source>
        <dbReference type="Proteomes" id="UP000178583"/>
    </source>
</evidence>
<dbReference type="GO" id="GO:0009002">
    <property type="term" value="F:serine-type D-Ala-D-Ala carboxypeptidase activity"/>
    <property type="evidence" value="ECO:0007669"/>
    <property type="project" value="InterPro"/>
</dbReference>
<evidence type="ECO:0000256" key="8">
    <source>
        <dbReference type="PIRSR" id="PIRSR618044-2"/>
    </source>
</evidence>
<dbReference type="SUPFAM" id="SSF56601">
    <property type="entry name" value="beta-lactamase/transpeptidase-like"/>
    <property type="match status" value="1"/>
</dbReference>
<dbReference type="InterPro" id="IPR012338">
    <property type="entry name" value="Beta-lactam/transpept-like"/>
</dbReference>
<keyword evidence="5" id="KW-0573">Peptidoglycan synthesis</keyword>
<protein>
    <recommendedName>
        <fullName evidence="11">Peptidase S11 D-alanyl-D-alanine carboxypeptidase A N-terminal domain-containing protein</fullName>
    </recommendedName>
</protein>
<feature type="active site" description="Acyl-ester intermediate" evidence="7">
    <location>
        <position position="96"/>
    </location>
</feature>
<comment type="caution">
    <text evidence="12">The sequence shown here is derived from an EMBL/GenBank/DDBJ whole genome shotgun (WGS) entry which is preliminary data.</text>
</comment>
<name>A0A1F5EF08_9BACT</name>
<dbReference type="PRINTS" id="PR00725">
    <property type="entry name" value="DADACBPTASE1"/>
</dbReference>
<dbReference type="PANTHER" id="PTHR21581">
    <property type="entry name" value="D-ALANYL-D-ALANINE CARBOXYPEPTIDASE"/>
    <property type="match status" value="1"/>
</dbReference>
<dbReference type="Gene3D" id="3.40.710.10">
    <property type="entry name" value="DD-peptidase/beta-lactamase superfamily"/>
    <property type="match status" value="1"/>
</dbReference>
<feature type="active site" description="Proton acceptor" evidence="7">
    <location>
        <position position="99"/>
    </location>
</feature>
<dbReference type="GO" id="GO:0008360">
    <property type="term" value="P:regulation of cell shape"/>
    <property type="evidence" value="ECO:0007669"/>
    <property type="project" value="UniProtKB-KW"/>
</dbReference>
<dbReference type="GO" id="GO:0009252">
    <property type="term" value="P:peptidoglycan biosynthetic process"/>
    <property type="evidence" value="ECO:0007669"/>
    <property type="project" value="UniProtKB-KW"/>
</dbReference>
<feature type="binding site" evidence="8">
    <location>
        <position position="263"/>
    </location>
    <ligand>
        <name>substrate</name>
    </ligand>
</feature>
<organism evidence="12 13">
    <name type="scientific">Candidatus Berkelbacteria bacterium RIFOXYA2_FULL_43_10</name>
    <dbReference type="NCBI Taxonomy" id="1797472"/>
    <lineage>
        <taxon>Bacteria</taxon>
        <taxon>Candidatus Berkelbacteria</taxon>
    </lineage>
</organism>
<gene>
    <name evidence="12" type="ORF">A2215_04120</name>
</gene>
<keyword evidence="3" id="KW-0378">Hydrolase</keyword>
<feature type="domain" description="Peptidase S11 D-alanyl-D-alanine carboxypeptidase A N-terminal" evidence="11">
    <location>
        <begin position="61"/>
        <end position="291"/>
    </location>
</feature>
<dbReference type="InterPro" id="IPR018044">
    <property type="entry name" value="Peptidase_S11"/>
</dbReference>
<keyword evidence="4" id="KW-0133">Cell shape</keyword>
<evidence type="ECO:0000256" key="3">
    <source>
        <dbReference type="ARBA" id="ARBA00022801"/>
    </source>
</evidence>
<evidence type="ECO:0000256" key="6">
    <source>
        <dbReference type="ARBA" id="ARBA00023316"/>
    </source>
</evidence>
<dbReference type="Proteomes" id="UP000178583">
    <property type="component" value="Unassembled WGS sequence"/>
</dbReference>
<evidence type="ECO:0000313" key="12">
    <source>
        <dbReference type="EMBL" id="OGD65955.1"/>
    </source>
</evidence>
<feature type="chain" id="PRO_5009518336" description="Peptidase S11 D-alanyl-D-alanine carboxypeptidase A N-terminal domain-containing protein" evidence="10">
    <location>
        <begin position="21"/>
        <end position="318"/>
    </location>
</feature>
<accession>A0A1F5EF08</accession>
<feature type="active site" evidence="7">
    <location>
        <position position="151"/>
    </location>
</feature>
<reference evidence="12 13" key="1">
    <citation type="journal article" date="2016" name="Nat. Commun.">
        <title>Thousands of microbial genomes shed light on interconnected biogeochemical processes in an aquifer system.</title>
        <authorList>
            <person name="Anantharaman K."/>
            <person name="Brown C.T."/>
            <person name="Hug L.A."/>
            <person name="Sharon I."/>
            <person name="Castelle C.J."/>
            <person name="Probst A.J."/>
            <person name="Thomas B.C."/>
            <person name="Singh A."/>
            <person name="Wilkins M.J."/>
            <person name="Karaoz U."/>
            <person name="Brodie E.L."/>
            <person name="Williams K.H."/>
            <person name="Hubbard S.S."/>
            <person name="Banfield J.F."/>
        </authorList>
    </citation>
    <scope>NUCLEOTIDE SEQUENCE [LARGE SCALE GENOMIC DNA]</scope>
</reference>
<dbReference type="GO" id="GO:0071555">
    <property type="term" value="P:cell wall organization"/>
    <property type="evidence" value="ECO:0007669"/>
    <property type="project" value="UniProtKB-KW"/>
</dbReference>
<evidence type="ECO:0000256" key="9">
    <source>
        <dbReference type="RuleBase" id="RU004016"/>
    </source>
</evidence>
<sequence>MIIKSIIFFSIVLNAFGVSSASNKFDNALRKQEFGDSLAAQAISPSYYLPELVDTPSVSRSAKIPNIYADRYMLADLESGEVLLKHNSNLRVPIASTTKIMTAVVVLENYNLDDIAEISERAAYQPGADAFLRVGEEIDVKNLLYCMLIKSGNDAALALAEQLDPDSPDSVDRFVEIMNTTAIRLKMNDTQYKDPAGLDTSGYSSAQDLFTITKYALNFKLFKDIVSTPKYIVTNTEGTISHPLDNSNRLVGEYNYMGALGVKTGYMPESGHCLVGAAERDGHTLIAIILKTYADTAPASADEARKLLDWGWANTIWR</sequence>
<evidence type="ECO:0000256" key="1">
    <source>
        <dbReference type="ARBA" id="ARBA00007164"/>
    </source>
</evidence>
<proteinExistence type="inferred from homology"/>
<evidence type="ECO:0000256" key="2">
    <source>
        <dbReference type="ARBA" id="ARBA00022729"/>
    </source>
</evidence>
<dbReference type="Pfam" id="PF00768">
    <property type="entry name" value="Peptidase_S11"/>
    <property type="match status" value="1"/>
</dbReference>
<dbReference type="GO" id="GO:0006508">
    <property type="term" value="P:proteolysis"/>
    <property type="evidence" value="ECO:0007669"/>
    <property type="project" value="InterPro"/>
</dbReference>
<dbReference type="EMBL" id="MEZY01000002">
    <property type="protein sequence ID" value="OGD65955.1"/>
    <property type="molecule type" value="Genomic_DNA"/>
</dbReference>
<dbReference type="InterPro" id="IPR001967">
    <property type="entry name" value="Peptidase_S11_N"/>
</dbReference>
<comment type="similarity">
    <text evidence="1 9">Belongs to the peptidase S11 family.</text>
</comment>
<evidence type="ECO:0000256" key="7">
    <source>
        <dbReference type="PIRSR" id="PIRSR618044-1"/>
    </source>
</evidence>
<dbReference type="STRING" id="1797472.A2215_04120"/>
<evidence type="ECO:0000256" key="10">
    <source>
        <dbReference type="SAM" id="SignalP"/>
    </source>
</evidence>